<evidence type="ECO:0000256" key="1">
    <source>
        <dbReference type="ARBA" id="ARBA00004651"/>
    </source>
</evidence>
<evidence type="ECO:0000256" key="7">
    <source>
        <dbReference type="SAM" id="Phobius"/>
    </source>
</evidence>
<evidence type="ECO:0000256" key="3">
    <source>
        <dbReference type="ARBA" id="ARBA00022475"/>
    </source>
</evidence>
<feature type="transmembrane region" description="Helical" evidence="7">
    <location>
        <begin position="114"/>
        <end position="132"/>
    </location>
</feature>
<feature type="transmembrane region" description="Helical" evidence="7">
    <location>
        <begin position="167"/>
        <end position="185"/>
    </location>
</feature>
<organism evidence="9 10">
    <name type="scientific">Bacillus timonensis</name>
    <dbReference type="NCBI Taxonomy" id="1033734"/>
    <lineage>
        <taxon>Bacteria</taxon>
        <taxon>Bacillati</taxon>
        <taxon>Bacillota</taxon>
        <taxon>Bacilli</taxon>
        <taxon>Bacillales</taxon>
        <taxon>Bacillaceae</taxon>
        <taxon>Bacillus</taxon>
    </lineage>
</organism>
<dbReference type="Pfam" id="PF00482">
    <property type="entry name" value="T2SSF"/>
    <property type="match status" value="2"/>
</dbReference>
<dbReference type="Proteomes" id="UP000306477">
    <property type="component" value="Unassembled WGS sequence"/>
</dbReference>
<keyword evidence="5 7" id="KW-1133">Transmembrane helix</keyword>
<proteinExistence type="inferred from homology"/>
<evidence type="ECO:0000313" key="9">
    <source>
        <dbReference type="EMBL" id="THE15481.1"/>
    </source>
</evidence>
<feature type="transmembrane region" description="Helical" evidence="7">
    <location>
        <begin position="313"/>
        <end position="336"/>
    </location>
</feature>
<keyword evidence="10" id="KW-1185">Reference proteome</keyword>
<comment type="similarity">
    <text evidence="2">Belongs to the GSP F family.</text>
</comment>
<dbReference type="AlphaFoldDB" id="A0A4S3PZV3"/>
<reference evidence="9 10" key="1">
    <citation type="journal article" date="2019" name="Indoor Air">
        <title>Impacts of indoor surface finishes on bacterial viability.</title>
        <authorList>
            <person name="Hu J."/>
            <person name="Maamar S.B."/>
            <person name="Glawe A.J."/>
            <person name="Gottel N."/>
            <person name="Gilbert J.A."/>
            <person name="Hartmann E.M."/>
        </authorList>
    </citation>
    <scope>NUCLEOTIDE SEQUENCE [LARGE SCALE GENOMIC DNA]</scope>
    <source>
        <strain evidence="9 10">AF060A6</strain>
    </source>
</reference>
<comment type="caution">
    <text evidence="9">The sequence shown here is derived from an EMBL/GenBank/DDBJ whole genome shotgun (WGS) entry which is preliminary data.</text>
</comment>
<dbReference type="PANTHER" id="PTHR30012">
    <property type="entry name" value="GENERAL SECRETION PATHWAY PROTEIN"/>
    <property type="match status" value="1"/>
</dbReference>
<evidence type="ECO:0000313" key="10">
    <source>
        <dbReference type="Proteomes" id="UP000306477"/>
    </source>
</evidence>
<dbReference type="EMBL" id="SLUB01000001">
    <property type="protein sequence ID" value="THE15481.1"/>
    <property type="molecule type" value="Genomic_DNA"/>
</dbReference>
<dbReference type="PANTHER" id="PTHR30012:SF0">
    <property type="entry name" value="TYPE II SECRETION SYSTEM PROTEIN F-RELATED"/>
    <property type="match status" value="1"/>
</dbReference>
<keyword evidence="6 7" id="KW-0472">Membrane</keyword>
<evidence type="ECO:0000256" key="5">
    <source>
        <dbReference type="ARBA" id="ARBA00022989"/>
    </source>
</evidence>
<dbReference type="InterPro" id="IPR018076">
    <property type="entry name" value="T2SS_GspF_dom"/>
</dbReference>
<dbReference type="GO" id="GO:0005886">
    <property type="term" value="C:plasma membrane"/>
    <property type="evidence" value="ECO:0007669"/>
    <property type="project" value="UniProtKB-SubCell"/>
</dbReference>
<dbReference type="InterPro" id="IPR042094">
    <property type="entry name" value="T2SS_GspF_sf"/>
</dbReference>
<feature type="domain" description="Type II secretion system protein GspF" evidence="8">
    <location>
        <begin position="217"/>
        <end position="339"/>
    </location>
</feature>
<evidence type="ECO:0000256" key="6">
    <source>
        <dbReference type="ARBA" id="ARBA00023136"/>
    </source>
</evidence>
<dbReference type="Gene3D" id="1.20.81.30">
    <property type="entry name" value="Type II secretion system (T2SS), domain F"/>
    <property type="match status" value="2"/>
</dbReference>
<evidence type="ECO:0000259" key="8">
    <source>
        <dbReference type="Pfam" id="PF00482"/>
    </source>
</evidence>
<name>A0A4S3PZV3_9BACI</name>
<gene>
    <name evidence="9" type="ORF">E1I69_01095</name>
</gene>
<evidence type="ECO:0000256" key="4">
    <source>
        <dbReference type="ARBA" id="ARBA00022692"/>
    </source>
</evidence>
<dbReference type="InterPro" id="IPR003004">
    <property type="entry name" value="GspF/PilC"/>
</dbReference>
<evidence type="ECO:0000256" key="2">
    <source>
        <dbReference type="ARBA" id="ARBA00005745"/>
    </source>
</evidence>
<feature type="domain" description="Type II secretion system protein GspF" evidence="8">
    <location>
        <begin position="19"/>
        <end position="132"/>
    </location>
</feature>
<dbReference type="OrthoDB" id="1638902at2"/>
<dbReference type="STRING" id="1033734.GCA_000285535_03479"/>
<comment type="subcellular location">
    <subcellularLocation>
        <location evidence="1">Cell membrane</location>
        <topology evidence="1">Multi-pass membrane protein</topology>
    </subcellularLocation>
</comment>
<accession>A0A4S3PZV3</accession>
<dbReference type="RefSeq" id="WP_136377796.1">
    <property type="nucleotide sequence ID" value="NZ_SLUB01000001.1"/>
</dbReference>
<sequence length="347" mass="40403">MMTKKGNKNWTLKEQSLYLSRIGDLLDQGYTFEHASQFLLFQLPKKHSQDVTSIIETCKQGESLYTAFSKVGFHKDILGYIYFAEQHGDVSFALREGSAMLQKKLNHLDKGKKLIRYPLALLLFVGFMFTMIEKVLLPQFESLFTSMSYEQTMISKFLVKLPELNRYLFLMIGLLVIISLGYYFLHFQKRPPVEKMKLLLKIPIFKKVMIMYNTHFFSVQLSNLLKGGLSIFQALTMFEQQLHSPFFREEAKEMKMLLRAGNRFEDILRVREYYEADLAMIILHGQSNGNLASELQHYSQYVMEKAEEKVTRLLAIVQPILFLMIGVIIMLMYGAIMIPMFQLLNGI</sequence>
<keyword evidence="3" id="KW-1003">Cell membrane</keyword>
<dbReference type="InterPro" id="IPR047692">
    <property type="entry name" value="T4P_ComGB"/>
</dbReference>
<dbReference type="NCBIfam" id="NF041012">
    <property type="entry name" value="T4P_ComGB"/>
    <property type="match status" value="1"/>
</dbReference>
<keyword evidence="4 7" id="KW-0812">Transmembrane</keyword>
<protein>
    <submittedName>
        <fullName evidence="9">Type II secretion system F family protein</fullName>
    </submittedName>
</protein>